<dbReference type="InterPro" id="IPR049704">
    <property type="entry name" value="Aminotrans_3_PPA_site"/>
</dbReference>
<dbReference type="InterPro" id="IPR015422">
    <property type="entry name" value="PyrdxlP-dep_Trfase_small"/>
</dbReference>
<evidence type="ECO:0000313" key="9">
    <source>
        <dbReference type="Proteomes" id="UP000706525"/>
    </source>
</evidence>
<comment type="similarity">
    <text evidence="3 7">Belongs to the class-III pyridoxal-phosphate-dependent aminotransferase family. HemL subfamily.</text>
</comment>
<keyword evidence="4 7" id="KW-0663">Pyridoxal phosphate</keyword>
<comment type="caution">
    <text evidence="8">The sequence shown here is derived from an EMBL/GenBank/DDBJ whole genome shotgun (WGS) entry which is preliminary data.</text>
</comment>
<dbReference type="Gene3D" id="3.40.640.10">
    <property type="entry name" value="Type I PLP-dependent aspartate aminotransferase-like (Major domain)"/>
    <property type="match status" value="1"/>
</dbReference>
<protein>
    <recommendedName>
        <fullName evidence="7">Glutamate-1-semialdehyde 2,1-aminomutase</fullName>
        <shortName evidence="7">GSA</shortName>
        <ecNumber evidence="7">5.4.3.8</ecNumber>
    </recommendedName>
    <alternativeName>
        <fullName evidence="7">Glutamate-1-semialdehyde aminotransferase</fullName>
        <shortName evidence="7">GSA-AT</shortName>
    </alternativeName>
</protein>
<reference evidence="8 9" key="1">
    <citation type="submission" date="2021-08" db="EMBL/GenBank/DDBJ databases">
        <authorList>
            <person name="Peeters C."/>
        </authorList>
    </citation>
    <scope>NUCLEOTIDE SEQUENCE [LARGE SCALE GENOMIC DNA]</scope>
    <source>
        <strain evidence="8 9">LMG 32289</strain>
    </source>
</reference>
<comment type="catalytic activity">
    <reaction evidence="7">
        <text>(S)-4-amino-5-oxopentanoate = 5-aminolevulinate</text>
        <dbReference type="Rhea" id="RHEA:14265"/>
        <dbReference type="ChEBI" id="CHEBI:57501"/>
        <dbReference type="ChEBI" id="CHEBI:356416"/>
        <dbReference type="EC" id="5.4.3.8"/>
    </reaction>
</comment>
<proteinExistence type="inferred from homology"/>
<dbReference type="InterPro" id="IPR005814">
    <property type="entry name" value="Aminotrans_3"/>
</dbReference>
<dbReference type="EMBL" id="CAJZAG010000008">
    <property type="protein sequence ID" value="CAG9179379.1"/>
    <property type="molecule type" value="Genomic_DNA"/>
</dbReference>
<accession>A0ABN7Z084</accession>
<gene>
    <name evidence="7 8" type="primary">hemL</name>
    <name evidence="8" type="ORF">LMG32289_04341</name>
</gene>
<dbReference type="Proteomes" id="UP000706525">
    <property type="component" value="Unassembled WGS sequence"/>
</dbReference>
<keyword evidence="9" id="KW-1185">Reference proteome</keyword>
<dbReference type="CDD" id="cd00610">
    <property type="entry name" value="OAT_like"/>
    <property type="match status" value="1"/>
</dbReference>
<dbReference type="SUPFAM" id="SSF53383">
    <property type="entry name" value="PLP-dependent transferases"/>
    <property type="match status" value="1"/>
</dbReference>
<evidence type="ECO:0000313" key="8">
    <source>
        <dbReference type="EMBL" id="CAG9179379.1"/>
    </source>
</evidence>
<dbReference type="EC" id="5.4.3.8" evidence="7"/>
<dbReference type="NCBIfam" id="NF000818">
    <property type="entry name" value="PRK00062.1"/>
    <property type="match status" value="1"/>
</dbReference>
<feature type="modified residue" description="N6-(pyridoxal phosphate)lysine" evidence="7">
    <location>
        <position position="309"/>
    </location>
</feature>
<dbReference type="HAMAP" id="MF_00375">
    <property type="entry name" value="HemL_aminotrans_3"/>
    <property type="match status" value="1"/>
</dbReference>
<evidence type="ECO:0000256" key="3">
    <source>
        <dbReference type="ARBA" id="ARBA00008981"/>
    </source>
</evidence>
<sequence>MAPQVSIQFLRVDACYRQLLIETGAFAVFYSNIADIPVTMTRNQQLFDRAQQTIPGGVNSPVRAFRSVGGTPRFITRAEGAWMWDADGQRYIDYIGSWGPMIVGHAHLEVVKAVQQTAAHSFSFGAPTEGEIEMAEEICKLVPSIEQVRLVSSGTEATMSALRLARGFTGRDLIIKFEGCYHGHADSLLVKAGSGLLTFADTTQNAPSSAGVPADVTRHTMVLSYNDVQQLEEAFARHAGEIAAVIVEPVAGNMNLVRANEDFLRAMRNLCSQHGAVLIFDEVMTGFRVALGGAQAHYGIRPDMTCLGKVIGGGMPAAAFGGRRDIMAKLAPLGGVYQAGTLSGNPLAVAAGLTTLKLIQAPGFYDRLAAQTRKLAEGLSAAARAAGVPFSADAIGGMFGIYFRNEVPRSFAEVTEADVGHFNRFFHAMLNEGVYLAPSAFEAGFVSAQHDDAIIDATLAAAAKAFAAG</sequence>
<organism evidence="8 9">
    <name type="scientific">Cupriavidus pampae</name>
    <dbReference type="NCBI Taxonomy" id="659251"/>
    <lineage>
        <taxon>Bacteria</taxon>
        <taxon>Pseudomonadati</taxon>
        <taxon>Pseudomonadota</taxon>
        <taxon>Betaproteobacteria</taxon>
        <taxon>Burkholderiales</taxon>
        <taxon>Burkholderiaceae</taxon>
        <taxon>Cupriavidus</taxon>
    </lineage>
</organism>
<evidence type="ECO:0000256" key="1">
    <source>
        <dbReference type="ARBA" id="ARBA00001933"/>
    </source>
</evidence>
<dbReference type="Gene3D" id="3.90.1150.10">
    <property type="entry name" value="Aspartate Aminotransferase, domain 1"/>
    <property type="match status" value="1"/>
</dbReference>
<evidence type="ECO:0000256" key="4">
    <source>
        <dbReference type="ARBA" id="ARBA00022898"/>
    </source>
</evidence>
<dbReference type="InterPro" id="IPR015421">
    <property type="entry name" value="PyrdxlP-dep_Trfase_major"/>
</dbReference>
<name>A0ABN7Z084_9BURK</name>
<comment type="pathway">
    <text evidence="2">Porphyrin-containing compound metabolism; protoporphyrin-IX biosynthesis; 5-aminolevulinate from L-glutamyl-tRNA(Glu): step 2/2.</text>
</comment>
<evidence type="ECO:0000256" key="2">
    <source>
        <dbReference type="ARBA" id="ARBA00004819"/>
    </source>
</evidence>
<evidence type="ECO:0000256" key="5">
    <source>
        <dbReference type="ARBA" id="ARBA00023235"/>
    </source>
</evidence>
<dbReference type="Pfam" id="PF00202">
    <property type="entry name" value="Aminotran_3"/>
    <property type="match status" value="1"/>
</dbReference>
<dbReference type="PROSITE" id="PS00600">
    <property type="entry name" value="AA_TRANSFER_CLASS_3"/>
    <property type="match status" value="1"/>
</dbReference>
<comment type="cofactor">
    <cofactor evidence="1 7">
        <name>pyridoxal 5'-phosphate</name>
        <dbReference type="ChEBI" id="CHEBI:597326"/>
    </cofactor>
</comment>
<dbReference type="PANTHER" id="PTHR43713:SF3">
    <property type="entry name" value="GLUTAMATE-1-SEMIALDEHYDE 2,1-AMINOMUTASE 1, CHLOROPLASTIC-RELATED"/>
    <property type="match status" value="1"/>
</dbReference>
<dbReference type="InterPro" id="IPR004639">
    <property type="entry name" value="4pyrrol_synth_GluAld_NH2Trfase"/>
</dbReference>
<keyword evidence="7" id="KW-0963">Cytoplasm</keyword>
<comment type="subunit">
    <text evidence="7">Homodimer.</text>
</comment>
<dbReference type="NCBIfam" id="TIGR00713">
    <property type="entry name" value="hemL"/>
    <property type="match status" value="1"/>
</dbReference>
<keyword evidence="6 7" id="KW-0627">Porphyrin biosynthesis</keyword>
<keyword evidence="5 7" id="KW-0413">Isomerase</keyword>
<comment type="subcellular location">
    <subcellularLocation>
        <location evidence="7">Cytoplasm</location>
    </subcellularLocation>
</comment>
<evidence type="ECO:0000256" key="6">
    <source>
        <dbReference type="ARBA" id="ARBA00023244"/>
    </source>
</evidence>
<dbReference type="PANTHER" id="PTHR43713">
    <property type="entry name" value="GLUTAMATE-1-SEMIALDEHYDE 2,1-AMINOMUTASE"/>
    <property type="match status" value="1"/>
</dbReference>
<dbReference type="InterPro" id="IPR015424">
    <property type="entry name" value="PyrdxlP-dep_Trfase"/>
</dbReference>
<dbReference type="GO" id="GO:0042286">
    <property type="term" value="F:glutamate-1-semialdehyde 2,1-aminomutase activity"/>
    <property type="evidence" value="ECO:0007669"/>
    <property type="project" value="UniProtKB-EC"/>
</dbReference>
<evidence type="ECO:0000256" key="7">
    <source>
        <dbReference type="HAMAP-Rule" id="MF_00375"/>
    </source>
</evidence>